<sequence length="102" mass="11242">MSAARRPPVELHRLISELVRNPEMVARLREAPDQVHEAFGVPEDQRAQLNADPRKALRDLEVHPNLQFKYLGARGLLKLAPASISPFLEKRGPGGPGNGSDC</sequence>
<dbReference type="EMBL" id="CABPSR010000016">
    <property type="protein sequence ID" value="VVE84118.1"/>
    <property type="molecule type" value="Genomic_DNA"/>
</dbReference>
<organism evidence="1 2">
    <name type="scientific">Pandoraea sputorum</name>
    <dbReference type="NCBI Taxonomy" id="93222"/>
    <lineage>
        <taxon>Bacteria</taxon>
        <taxon>Pseudomonadati</taxon>
        <taxon>Pseudomonadota</taxon>
        <taxon>Betaproteobacteria</taxon>
        <taxon>Burkholderiales</taxon>
        <taxon>Burkholderiaceae</taxon>
        <taxon>Pandoraea</taxon>
    </lineage>
</organism>
<evidence type="ECO:0000313" key="2">
    <source>
        <dbReference type="Proteomes" id="UP000335538"/>
    </source>
</evidence>
<dbReference type="Proteomes" id="UP000335538">
    <property type="component" value="Unassembled WGS sequence"/>
</dbReference>
<accession>A0A5E5BFJ5</accession>
<proteinExistence type="predicted"/>
<dbReference type="GO" id="GO:0018579">
    <property type="term" value="F:protocatechuate 4,5-dioxygenase activity"/>
    <property type="evidence" value="ECO:0007669"/>
    <property type="project" value="UniProtKB-EC"/>
</dbReference>
<keyword evidence="1" id="KW-0560">Oxidoreductase</keyword>
<evidence type="ECO:0000313" key="1">
    <source>
        <dbReference type="EMBL" id="VVE84118.1"/>
    </source>
</evidence>
<name>A0A5E5BFJ5_9BURK</name>
<reference evidence="1 2" key="1">
    <citation type="submission" date="2019-08" db="EMBL/GenBank/DDBJ databases">
        <authorList>
            <person name="Peeters C."/>
        </authorList>
    </citation>
    <scope>NUCLEOTIDE SEQUENCE [LARGE SCALE GENOMIC DNA]</scope>
    <source>
        <strain evidence="1 2">LMG 31121</strain>
    </source>
</reference>
<protein>
    <submittedName>
        <fullName evidence="1">Protocatechuate 4,5-dioxygenase beta chain</fullName>
        <ecNumber evidence="1">1.13.11.8</ecNumber>
    </submittedName>
</protein>
<keyword evidence="1" id="KW-0223">Dioxygenase</keyword>
<dbReference type="EC" id="1.13.11.8" evidence="1"/>
<dbReference type="AlphaFoldDB" id="A0A5E5BFJ5"/>
<gene>
    <name evidence="1" type="primary">ligB_3</name>
    <name evidence="1" type="ORF">PSP31121_04607</name>
</gene>